<dbReference type="AlphaFoldDB" id="A0A9C9NDI0"/>
<comment type="caution">
    <text evidence="1">The sequence shown here is derived from an EMBL/GenBank/DDBJ whole genome shotgun (WGS) entry which is preliminary data.</text>
</comment>
<evidence type="ECO:0000313" key="2">
    <source>
        <dbReference type="Proteomes" id="UP000885680"/>
    </source>
</evidence>
<organism evidence="1 2">
    <name type="scientific">Aurantimonas coralicida</name>
    <dbReference type="NCBI Taxonomy" id="182270"/>
    <lineage>
        <taxon>Bacteria</taxon>
        <taxon>Pseudomonadati</taxon>
        <taxon>Pseudomonadota</taxon>
        <taxon>Alphaproteobacteria</taxon>
        <taxon>Hyphomicrobiales</taxon>
        <taxon>Aurantimonadaceae</taxon>
        <taxon>Aurantimonas</taxon>
    </lineage>
</organism>
<accession>A0A9C9NDI0</accession>
<name>A0A9C9NDI0_9HYPH</name>
<dbReference type="Proteomes" id="UP000885680">
    <property type="component" value="Unassembled WGS sequence"/>
</dbReference>
<gene>
    <name evidence="1" type="ORF">ENH89_03030</name>
</gene>
<proteinExistence type="predicted"/>
<evidence type="ECO:0000313" key="1">
    <source>
        <dbReference type="EMBL" id="HET99353.1"/>
    </source>
</evidence>
<sequence length="118" mass="12526">MTLIQFPGRLGDVREKTALASICPCHWAAALTSLERLFPSASAVLERVGAGAVDSGRLFAAGNPTLRRIVGARWDAQGLDYLSVGTIFRMSELPETGLPSSRRRDDGIAHGGAGIVLH</sequence>
<reference evidence="1" key="1">
    <citation type="journal article" date="2020" name="mSystems">
        <title>Genome- and Community-Level Interaction Insights into Carbon Utilization and Element Cycling Functions of Hydrothermarchaeota in Hydrothermal Sediment.</title>
        <authorList>
            <person name="Zhou Z."/>
            <person name="Liu Y."/>
            <person name="Xu W."/>
            <person name="Pan J."/>
            <person name="Luo Z.H."/>
            <person name="Li M."/>
        </authorList>
    </citation>
    <scope>NUCLEOTIDE SEQUENCE</scope>
    <source>
        <strain evidence="1">HyVt-347</strain>
    </source>
</reference>
<dbReference type="EMBL" id="DRGN01000037">
    <property type="protein sequence ID" value="HET99353.1"/>
    <property type="molecule type" value="Genomic_DNA"/>
</dbReference>
<feature type="non-terminal residue" evidence="1">
    <location>
        <position position="118"/>
    </location>
</feature>
<protein>
    <submittedName>
        <fullName evidence="1">Uncharacterized protein</fullName>
    </submittedName>
</protein>